<dbReference type="PANTHER" id="PTHR43606">
    <property type="entry name" value="PHOSPHATASE, PUTATIVE (AFU_ORTHOLOGUE AFUA_6G08710)-RELATED"/>
    <property type="match status" value="1"/>
</dbReference>
<dbReference type="SUPFAM" id="SSF56300">
    <property type="entry name" value="Metallo-dependent phosphatases"/>
    <property type="match status" value="1"/>
</dbReference>
<reference evidence="4 5" key="1">
    <citation type="journal article" date="2018" name="Mol. Biol. Evol.">
        <title>Broad Genomic Sampling Reveals a Smut Pathogenic Ancestry of the Fungal Clade Ustilaginomycotina.</title>
        <authorList>
            <person name="Kijpornyongpan T."/>
            <person name="Mondo S.J."/>
            <person name="Barry K."/>
            <person name="Sandor L."/>
            <person name="Lee J."/>
            <person name="Lipzen A."/>
            <person name="Pangilinan J."/>
            <person name="LaButti K."/>
            <person name="Hainaut M."/>
            <person name="Henrissat B."/>
            <person name="Grigoriev I.V."/>
            <person name="Spatafora J.W."/>
            <person name="Aime M.C."/>
        </authorList>
    </citation>
    <scope>NUCLEOTIDE SEQUENCE [LARGE SCALE GENOMIC DNA]</scope>
    <source>
        <strain evidence="4 5">MCA 3645</strain>
    </source>
</reference>
<dbReference type="InParanoid" id="A0A317XKT8"/>
<organism evidence="4 5">
    <name type="scientific">Testicularia cyperi</name>
    <dbReference type="NCBI Taxonomy" id="1882483"/>
    <lineage>
        <taxon>Eukaryota</taxon>
        <taxon>Fungi</taxon>
        <taxon>Dikarya</taxon>
        <taxon>Basidiomycota</taxon>
        <taxon>Ustilaginomycotina</taxon>
        <taxon>Ustilaginomycetes</taxon>
        <taxon>Ustilaginales</taxon>
        <taxon>Anthracoideaceae</taxon>
        <taxon>Testicularia</taxon>
    </lineage>
</organism>
<accession>A0A317XKT8</accession>
<dbReference type="Pfam" id="PF09423">
    <property type="entry name" value="PhoD"/>
    <property type="match status" value="1"/>
</dbReference>
<dbReference type="InterPro" id="IPR018946">
    <property type="entry name" value="PhoD-like_MPP"/>
</dbReference>
<dbReference type="InterPro" id="IPR052900">
    <property type="entry name" value="Phospholipid_Metab_Enz"/>
</dbReference>
<dbReference type="Gene3D" id="3.60.21.70">
    <property type="entry name" value="PhoD-like phosphatase"/>
    <property type="match status" value="1"/>
</dbReference>
<dbReference type="OrthoDB" id="29024at2759"/>
<name>A0A317XKT8_9BASI</name>
<evidence type="ECO:0000313" key="4">
    <source>
        <dbReference type="EMBL" id="PWY98449.1"/>
    </source>
</evidence>
<keyword evidence="5" id="KW-1185">Reference proteome</keyword>
<dbReference type="CDD" id="cd07389">
    <property type="entry name" value="MPP_PhoD"/>
    <property type="match status" value="1"/>
</dbReference>
<gene>
    <name evidence="4" type="ORF">BCV70DRAFT_164509</name>
</gene>
<feature type="chain" id="PRO_5016318430" description="Alkaline phosphatase" evidence="1">
    <location>
        <begin position="20"/>
        <end position="646"/>
    </location>
</feature>
<keyword evidence="1" id="KW-0732">Signal</keyword>
<dbReference type="EMBL" id="KZ819198">
    <property type="protein sequence ID" value="PWY98449.1"/>
    <property type="molecule type" value="Genomic_DNA"/>
</dbReference>
<evidence type="ECO:0000313" key="5">
    <source>
        <dbReference type="Proteomes" id="UP000246740"/>
    </source>
</evidence>
<dbReference type="PANTHER" id="PTHR43606:SF7">
    <property type="entry name" value="PHOSPHATASE, PUTATIVE (AFU_ORTHOLOGUE AFUA_6G08710)-RELATED"/>
    <property type="match status" value="1"/>
</dbReference>
<dbReference type="InterPro" id="IPR029052">
    <property type="entry name" value="Metallo-depent_PP-like"/>
</dbReference>
<dbReference type="AlphaFoldDB" id="A0A317XKT8"/>
<dbReference type="InterPro" id="IPR038607">
    <property type="entry name" value="PhoD-like_sf"/>
</dbReference>
<dbReference type="Proteomes" id="UP000246740">
    <property type="component" value="Unassembled WGS sequence"/>
</dbReference>
<feature type="domain" description="Phospholipase D N-terminal" evidence="3">
    <location>
        <begin position="105"/>
        <end position="199"/>
    </location>
</feature>
<evidence type="ECO:0000259" key="3">
    <source>
        <dbReference type="Pfam" id="PF16655"/>
    </source>
</evidence>
<dbReference type="Pfam" id="PF16655">
    <property type="entry name" value="PhoD_N"/>
    <property type="match status" value="1"/>
</dbReference>
<evidence type="ECO:0000256" key="1">
    <source>
        <dbReference type="SAM" id="SignalP"/>
    </source>
</evidence>
<dbReference type="Gene3D" id="2.60.40.380">
    <property type="entry name" value="Purple acid phosphatase-like, N-terminal"/>
    <property type="match status" value="1"/>
</dbReference>
<evidence type="ECO:0000259" key="2">
    <source>
        <dbReference type="Pfam" id="PF09423"/>
    </source>
</evidence>
<feature type="signal peptide" evidence="1">
    <location>
        <begin position="1"/>
        <end position="19"/>
    </location>
</feature>
<dbReference type="InterPro" id="IPR032093">
    <property type="entry name" value="PhoD_N"/>
</dbReference>
<sequence length="646" mass="72612">MKAAIGAIVALVLAGSVTALPPLERNLAYRSPSVLIGNGLAHDIGHIGATIKKRAYHDYVANKVEGKAKRNSWKTEADFLVDKYDDSVGQYGEQAYKGKISFKYGVAAGDPTTDSAILWTHPYADGNATELPICLRYQTSKAENDWSSTNLVDDSYAWTTADVGYSFKVETTGLSPNTRYWYRFFQCHDHSVVSPTGTFLSLPEPDDDEYDSLKVGVFSCSNYPFGYFQAYAAAAARNNVDYFVHLGDIIYEYRGDGKTVEGQETYGDGTAINRLPDPEWEIVTLDDYRRRYATYRADKDMIALMQRTTSLTIWDDHEVADNTDKFGSADSNNTESGTVRGVRFTDRKLNAVKAYFEWFPIRPGFGSEELRIWRSFRFGNLVDLHLLDTRQFDRSATDKYYDSDEIAALANDTDRSLMGGKQERWLYRNLIESQKRGATWKVIGQQIITNWLNYGQPDFMYNADSWQGYLANRRRLFNTITDNNVENTIILSGDSHANWVYDTVPDALLNGTQYDPATGEGAIGVEFAGTAVSSPPSYGRGLTLDQYTKAAQQLVSINRNLQWAEGDYRGYFELEFTKQQLNANFYGYRNISLPQSDEILLAQFNVKAGANRLSRPINYGITPASGALQAQTVDYSKQSWNGTAFV</sequence>
<feature type="domain" description="PhoD-like phosphatase metallophosphatase" evidence="2">
    <location>
        <begin position="216"/>
        <end position="585"/>
    </location>
</feature>
<proteinExistence type="predicted"/>
<protein>
    <recommendedName>
        <fullName evidence="6">Alkaline phosphatase</fullName>
    </recommendedName>
</protein>
<dbReference type="STRING" id="1882483.A0A317XKT8"/>
<evidence type="ECO:0008006" key="6">
    <source>
        <dbReference type="Google" id="ProtNLM"/>
    </source>
</evidence>